<keyword evidence="2" id="KW-1185">Reference proteome</keyword>
<protein>
    <recommendedName>
        <fullName evidence="3">RiboL-PSP-HEPN domain-containing protein</fullName>
    </recommendedName>
</protein>
<dbReference type="RefSeq" id="WP_031058770.1">
    <property type="nucleotide sequence ID" value="NZ_JBHSPX010000004.1"/>
</dbReference>
<gene>
    <name evidence="1" type="ORF">ACFP4F_16615</name>
</gene>
<evidence type="ECO:0008006" key="3">
    <source>
        <dbReference type="Google" id="ProtNLM"/>
    </source>
</evidence>
<proteinExistence type="predicted"/>
<reference evidence="2" key="1">
    <citation type="journal article" date="2019" name="Int. J. Syst. Evol. Microbiol.">
        <title>The Global Catalogue of Microorganisms (GCM) 10K type strain sequencing project: providing services to taxonomists for standard genome sequencing and annotation.</title>
        <authorList>
            <consortium name="The Broad Institute Genomics Platform"/>
            <consortium name="The Broad Institute Genome Sequencing Center for Infectious Disease"/>
            <person name="Wu L."/>
            <person name="Ma J."/>
        </authorList>
    </citation>
    <scope>NUCLEOTIDE SEQUENCE [LARGE SCALE GENOMIC DNA]</scope>
    <source>
        <strain evidence="2">CGMCC 1.15180</strain>
    </source>
</reference>
<evidence type="ECO:0000313" key="2">
    <source>
        <dbReference type="Proteomes" id="UP001596139"/>
    </source>
</evidence>
<dbReference type="Proteomes" id="UP001596139">
    <property type="component" value="Unassembled WGS sequence"/>
</dbReference>
<comment type="caution">
    <text evidence="1">The sequence shown here is derived from an EMBL/GenBank/DDBJ whole genome shotgun (WGS) entry which is preliminary data.</text>
</comment>
<accession>A0ABW1MLJ3</accession>
<evidence type="ECO:0000313" key="1">
    <source>
        <dbReference type="EMBL" id="MFC6064160.1"/>
    </source>
</evidence>
<name>A0ABW1MLJ3_9ACTN</name>
<dbReference type="EMBL" id="JBHSPX010000004">
    <property type="protein sequence ID" value="MFC6064160.1"/>
    <property type="molecule type" value="Genomic_DNA"/>
</dbReference>
<sequence>MGDESARELSAKSEDQEIALGKPGNIRKLKLTALGNRPYACPEIVPSWWKLRSTHNSVTGLFDTLHLVRTTRAKQKNAETRGRLGRDEQDLLRAAIVFTSAGVDAAVKSLIAGCVPVLITKPGTAKLKYETFVENQVRSPEVEGDFVAALKSVDPAAQILQLYVRSKTKASFQGSSDLRERAGGALGITAQQIPKKRFADLDEFFTARNDVAHQLDMDDPARLDAAPPRKTRSQRDVELMCDQVLLLVRDIIRATAQNVGNCH</sequence>
<organism evidence="1 2">
    <name type="scientific">Streptomyces ochraceiscleroticus</name>
    <dbReference type="NCBI Taxonomy" id="47761"/>
    <lineage>
        <taxon>Bacteria</taxon>
        <taxon>Bacillati</taxon>
        <taxon>Actinomycetota</taxon>
        <taxon>Actinomycetes</taxon>
        <taxon>Kitasatosporales</taxon>
        <taxon>Streptomycetaceae</taxon>
        <taxon>Streptomyces</taxon>
    </lineage>
</organism>